<accession>A0AAJ2H079</accession>
<dbReference type="Proteomes" id="UP001268610">
    <property type="component" value="Unassembled WGS sequence"/>
</dbReference>
<organism evidence="1 2">
    <name type="scientific">Rhizobium hidalgonense</name>
    <dbReference type="NCBI Taxonomy" id="1538159"/>
    <lineage>
        <taxon>Bacteria</taxon>
        <taxon>Pseudomonadati</taxon>
        <taxon>Pseudomonadota</taxon>
        <taxon>Alphaproteobacteria</taxon>
        <taxon>Hyphomicrobiales</taxon>
        <taxon>Rhizobiaceae</taxon>
        <taxon>Rhizobium/Agrobacterium group</taxon>
        <taxon>Rhizobium</taxon>
    </lineage>
</organism>
<protein>
    <submittedName>
        <fullName evidence="1">Uncharacterized protein</fullName>
    </submittedName>
</protein>
<dbReference type="EMBL" id="JAVLSF010001459">
    <property type="protein sequence ID" value="MDR9779000.1"/>
    <property type="molecule type" value="Genomic_DNA"/>
</dbReference>
<gene>
    <name evidence="1" type="ORF">RJJ65_41355</name>
</gene>
<reference evidence="1" key="1">
    <citation type="submission" date="2023-04" db="EMBL/GenBank/DDBJ databases">
        <title>Genomic characterization of faba bean (Vicia faba) microsymbionts in Mexican soils.</title>
        <authorList>
            <person name="Rivera Orduna F.N."/>
            <person name="Guevara-Luna J."/>
            <person name="Yan J."/>
            <person name="Arroyo-Herrera I."/>
            <person name="Li Y."/>
            <person name="Vasquez-Murrieta M.S."/>
            <person name="Wang E.T."/>
        </authorList>
    </citation>
    <scope>NUCLEOTIDE SEQUENCE</scope>
    <source>
        <strain evidence="1">CH26</strain>
    </source>
</reference>
<name>A0AAJ2H079_9HYPH</name>
<evidence type="ECO:0000313" key="1">
    <source>
        <dbReference type="EMBL" id="MDR9779000.1"/>
    </source>
</evidence>
<dbReference type="RefSeq" id="WP_310866931.1">
    <property type="nucleotide sequence ID" value="NZ_JAVLSF010001459.1"/>
</dbReference>
<sequence>SAQFPDYFKSAYAMVESFEFYDLFPILVEAKSSCDLKLLESSHVEHQLINIDHALLKQFDQVLYW</sequence>
<comment type="caution">
    <text evidence="1">The sequence shown here is derived from an EMBL/GenBank/DDBJ whole genome shotgun (WGS) entry which is preliminary data.</text>
</comment>
<feature type="non-terminal residue" evidence="1">
    <location>
        <position position="1"/>
    </location>
</feature>
<evidence type="ECO:0000313" key="2">
    <source>
        <dbReference type="Proteomes" id="UP001268610"/>
    </source>
</evidence>
<dbReference type="AlphaFoldDB" id="A0AAJ2H079"/>
<proteinExistence type="predicted"/>